<dbReference type="CDD" id="cd00009">
    <property type="entry name" value="AAA"/>
    <property type="match status" value="1"/>
</dbReference>
<dbReference type="Gene3D" id="1.10.8.80">
    <property type="entry name" value="Magnesium chelatase subunit I, C-Terminal domain"/>
    <property type="match status" value="1"/>
</dbReference>
<dbReference type="OrthoDB" id="9775079at2"/>
<dbReference type="InterPro" id="IPR041628">
    <property type="entry name" value="ChlI/MoxR_AAA_lid"/>
</dbReference>
<dbReference type="Pfam" id="PF07728">
    <property type="entry name" value="AAA_5"/>
    <property type="match status" value="1"/>
</dbReference>
<keyword evidence="4" id="KW-1185">Reference proteome</keyword>
<dbReference type="SUPFAM" id="SSF52540">
    <property type="entry name" value="P-loop containing nucleoside triphosphate hydrolases"/>
    <property type="match status" value="1"/>
</dbReference>
<feature type="compositionally biased region" description="Polar residues" evidence="1">
    <location>
        <begin position="355"/>
        <end position="372"/>
    </location>
</feature>
<name>A0A3G6J780_9CORY</name>
<dbReference type="Proteomes" id="UP000269019">
    <property type="component" value="Chromosome"/>
</dbReference>
<dbReference type="InterPro" id="IPR003593">
    <property type="entry name" value="AAA+_ATPase"/>
</dbReference>
<dbReference type="InterPro" id="IPR011704">
    <property type="entry name" value="ATPase_dyneun-rel_AAA"/>
</dbReference>
<dbReference type="SMART" id="SM00382">
    <property type="entry name" value="AAA"/>
    <property type="match status" value="1"/>
</dbReference>
<dbReference type="PANTHER" id="PTHR35023:SF1">
    <property type="entry name" value="MG-PROTOPORPHYRIN IX CHELATASE"/>
    <property type="match status" value="1"/>
</dbReference>
<proteinExistence type="predicted"/>
<dbReference type="EC" id="6.6.1.1" evidence="3"/>
<accession>A0A3G6J780</accession>
<dbReference type="Pfam" id="PF17863">
    <property type="entry name" value="AAA_lid_2"/>
    <property type="match status" value="1"/>
</dbReference>
<gene>
    <name evidence="3" type="primary">bchI</name>
    <name evidence="3" type="ORF">CCHOA_07220</name>
</gene>
<evidence type="ECO:0000313" key="3">
    <source>
        <dbReference type="EMBL" id="AZA13836.1"/>
    </source>
</evidence>
<protein>
    <submittedName>
        <fullName evidence="3">Magnesium-chelatase 38 kDa subunit</fullName>
        <ecNumber evidence="3">6.6.1.1</ecNumber>
    </submittedName>
</protein>
<dbReference type="EMBL" id="CP033896">
    <property type="protein sequence ID" value="AZA13836.1"/>
    <property type="molecule type" value="Genomic_DNA"/>
</dbReference>
<organism evidence="3 4">
    <name type="scientific">Corynebacterium choanae</name>
    <dbReference type="NCBI Taxonomy" id="1862358"/>
    <lineage>
        <taxon>Bacteria</taxon>
        <taxon>Bacillati</taxon>
        <taxon>Actinomycetota</taxon>
        <taxon>Actinomycetes</taxon>
        <taxon>Mycobacteriales</taxon>
        <taxon>Corynebacteriaceae</taxon>
        <taxon>Corynebacterium</taxon>
    </lineage>
</organism>
<dbReference type="KEGG" id="ccho:CCHOA_07220"/>
<evidence type="ECO:0000313" key="4">
    <source>
        <dbReference type="Proteomes" id="UP000269019"/>
    </source>
</evidence>
<dbReference type="GO" id="GO:0016851">
    <property type="term" value="F:magnesium chelatase activity"/>
    <property type="evidence" value="ECO:0007669"/>
    <property type="project" value="UniProtKB-EC"/>
</dbReference>
<dbReference type="InterPro" id="IPR025943">
    <property type="entry name" value="Sigma_54_int_dom_ATP-bd_2"/>
</dbReference>
<evidence type="ECO:0000256" key="1">
    <source>
        <dbReference type="SAM" id="MobiDB-lite"/>
    </source>
</evidence>
<feature type="region of interest" description="Disordered" evidence="1">
    <location>
        <begin position="315"/>
        <end position="404"/>
    </location>
</feature>
<feature type="domain" description="AAA+ ATPase" evidence="2">
    <location>
        <begin position="42"/>
        <end position="185"/>
    </location>
</feature>
<dbReference type="AlphaFoldDB" id="A0A3G6J780"/>
<dbReference type="GO" id="GO:0005524">
    <property type="term" value="F:ATP binding"/>
    <property type="evidence" value="ECO:0007669"/>
    <property type="project" value="InterPro"/>
</dbReference>
<dbReference type="Gene3D" id="3.40.50.300">
    <property type="entry name" value="P-loop containing nucleotide triphosphate hydrolases"/>
    <property type="match status" value="1"/>
</dbReference>
<dbReference type="RefSeq" id="WP_123928446.1">
    <property type="nucleotide sequence ID" value="NZ_CP033896.1"/>
</dbReference>
<dbReference type="PANTHER" id="PTHR35023">
    <property type="entry name" value="CHELATASE-RELATED"/>
    <property type="match status" value="1"/>
</dbReference>
<dbReference type="InterPro" id="IPR027417">
    <property type="entry name" value="P-loop_NTPase"/>
</dbReference>
<sequence>MELTVTQDHLSGSKRVAAYPFSAVVGQDDLRLALMLTAINPRIGGVVIRGEKGTAKTTAVRGFAALLGDAPLVQLPLGATEDRVVGSLDMETVLTTGRAEYKPGLLAQADGGILYVDEVNLLADHLVDALLDAAATGQVTIERDSISHTTDTNFVLVGTMNPEEGELRPQLLDRFGLAVDVVASRDVNVRTEIMRRRLAFEADPAGFAARFAEADAGLAQQLTAARERVDSVVLSAAHLARIAHVCAAFDVDGMRADLVIARAAVAHAALAGRQQVEDEDIHVAARLALPHRRRRTPFDEPGLDEQQLAEELANAADEHPEVEDETPETQNPTEQDSPEQPDDDAGSDDAPGGSREQSSSPADESLSTSPSPASDDAEQPGKASGHAVTGAPFRAAADAPRRNR</sequence>
<reference evidence="3 4" key="1">
    <citation type="submission" date="2018-11" db="EMBL/GenBank/DDBJ databases">
        <authorList>
            <person name="Kleinhagauer T."/>
            <person name="Glaeser S.P."/>
            <person name="Spergser J."/>
            <person name="Ruckert C."/>
            <person name="Kaempfer P."/>
            <person name="Busse H.-J."/>
        </authorList>
    </citation>
    <scope>NUCLEOTIDE SEQUENCE [LARGE SCALE GENOMIC DNA]</scope>
    <source>
        <strain evidence="3 4">200CH</strain>
    </source>
</reference>
<evidence type="ECO:0000259" key="2">
    <source>
        <dbReference type="SMART" id="SM00382"/>
    </source>
</evidence>
<dbReference type="InterPro" id="IPR052989">
    <property type="entry name" value="Mg-chelatase_DI-like"/>
</dbReference>
<feature type="compositionally biased region" description="Acidic residues" evidence="1">
    <location>
        <begin position="336"/>
        <end position="347"/>
    </location>
</feature>
<dbReference type="GO" id="GO:0016887">
    <property type="term" value="F:ATP hydrolysis activity"/>
    <property type="evidence" value="ECO:0007669"/>
    <property type="project" value="InterPro"/>
</dbReference>
<keyword evidence="3" id="KW-0436">Ligase</keyword>
<dbReference type="PROSITE" id="PS00676">
    <property type="entry name" value="SIGMA54_INTERACT_2"/>
    <property type="match status" value="1"/>
</dbReference>